<dbReference type="GO" id="GO:0005524">
    <property type="term" value="F:ATP binding"/>
    <property type="evidence" value="ECO:0007669"/>
    <property type="project" value="UniProtKB-KW"/>
</dbReference>
<dbReference type="RefSeq" id="XP_067718440.1">
    <property type="nucleotide sequence ID" value="XM_067862339.1"/>
</dbReference>
<dbReference type="GeneID" id="94197852"/>
<sequence>MTHQCGVAQLRSLKETLSLAAWLKEKNPKSLKESVGKKLQEIAKKSGTDKANITEQLFNSTLDNLSDLHKKIVNGSGEGSYGIYSKTHEGGHDSNTDQCAKNIAATFVAVLPRLHATLNYMLPKVYNPTEIYGRGNWIKQKCNGPNAHSTFGETLFDFLTDDGRDYDDGYNTMLYGGYTREGNELSENTGSALENPLQKLLGTGIEDAGTASLRKLLDALGLLSYDMSAVYLSAAAVLGTLGVGGATVVATNFMGWGTALYALLGFA</sequence>
<name>A0AAV4M4U2_BABCB</name>
<comment type="caution">
    <text evidence="1">The sequence shown here is derived from an EMBL/GenBank/DDBJ whole genome shotgun (WGS) entry which is preliminary data.</text>
</comment>
<protein>
    <submittedName>
        <fullName evidence="1">ABC transporter ATP-binding protein</fullName>
    </submittedName>
</protein>
<reference evidence="1 2" key="1">
    <citation type="submission" date="2021-06" db="EMBL/GenBank/DDBJ databases">
        <title>Genome sequence of Babesia caballi.</title>
        <authorList>
            <person name="Yamagishi J."/>
            <person name="Kidaka T."/>
            <person name="Ochi A."/>
        </authorList>
    </citation>
    <scope>NUCLEOTIDE SEQUENCE [LARGE SCALE GENOMIC DNA]</scope>
    <source>
        <strain evidence="1">USDA-D6B2</strain>
    </source>
</reference>
<keyword evidence="1" id="KW-0067">ATP-binding</keyword>
<dbReference type="AlphaFoldDB" id="A0AAV4M4U2"/>
<dbReference type="Proteomes" id="UP001497744">
    <property type="component" value="Unassembled WGS sequence"/>
</dbReference>
<keyword evidence="1" id="KW-0547">Nucleotide-binding</keyword>
<evidence type="ECO:0000313" key="1">
    <source>
        <dbReference type="EMBL" id="GIX66371.1"/>
    </source>
</evidence>
<gene>
    <name evidence="1" type="ORF">BcabD6B2_58070</name>
</gene>
<dbReference type="EMBL" id="BPLF01000006">
    <property type="protein sequence ID" value="GIX66371.1"/>
    <property type="molecule type" value="Genomic_DNA"/>
</dbReference>
<evidence type="ECO:0000313" key="2">
    <source>
        <dbReference type="Proteomes" id="UP001497744"/>
    </source>
</evidence>
<keyword evidence="2" id="KW-1185">Reference proteome</keyword>
<accession>A0AAV4M4U2</accession>
<organism evidence="1 2">
    <name type="scientific">Babesia caballi</name>
    <dbReference type="NCBI Taxonomy" id="5871"/>
    <lineage>
        <taxon>Eukaryota</taxon>
        <taxon>Sar</taxon>
        <taxon>Alveolata</taxon>
        <taxon>Apicomplexa</taxon>
        <taxon>Aconoidasida</taxon>
        <taxon>Piroplasmida</taxon>
        <taxon>Babesiidae</taxon>
        <taxon>Babesia</taxon>
    </lineage>
</organism>
<proteinExistence type="predicted"/>